<dbReference type="InterPro" id="IPR010730">
    <property type="entry name" value="HET"/>
</dbReference>
<dbReference type="AlphaFoldDB" id="A0A395MG72"/>
<name>A0A395MG72_9HYPO</name>
<dbReference type="EMBL" id="PXXK01000279">
    <property type="protein sequence ID" value="RFN46918.1"/>
    <property type="molecule type" value="Genomic_DNA"/>
</dbReference>
<evidence type="ECO:0000259" key="1">
    <source>
        <dbReference type="Pfam" id="PF06985"/>
    </source>
</evidence>
<dbReference type="PANTHER" id="PTHR33112:SF1">
    <property type="entry name" value="HETEROKARYON INCOMPATIBILITY DOMAIN-CONTAINING PROTEIN"/>
    <property type="match status" value="1"/>
</dbReference>
<dbReference type="OrthoDB" id="5428863at2759"/>
<dbReference type="Pfam" id="PF06985">
    <property type="entry name" value="HET"/>
    <property type="match status" value="1"/>
</dbReference>
<sequence>MDMTCQLGQMHTIYNQATVTIVAAAGESSSYGLPGVGQCSRKIPNKISLNGTTWKPYTNLLGFQLGNSKWLTRGWTYQEAVFSRRCVIFADDQVFFQCGTMSCAEELMEDFDNCIIDFEHRGRMFECISDKDKGLSQSTLRSSTFMADLKAFSEREMTYDSDVLRAMDGVFSFYAQLQPPVEQYWGLPLRWVGCAISAFDQEDAIHSTARSKHHDVVGAFLWAMLWEPEWRNTEVIETGLNKRNGFPTWSWCAWKSEVRWNFLSNMKNLEDSFTVPLFAETTTGGLVEVDDEFAQSLTSSQSFSALGLTYILRITTLAFDVSFVETEPYRFSGNWNDGNSFATRERGQHWVAKDDGHDGGTWTHFIVQKAIGSPDRGLFWSLSLTHGGETRCSDLSFVADAMDPKPMILRCIVISHDCGMIVQSSKGISKRVGLLRFRGEFFDNGRLRIRKGGGMDPSTRWQWVKLVESRDLRDHFPGVLRTIRLG</sequence>
<dbReference type="STRING" id="2594813.A0A395MG72"/>
<feature type="domain" description="Heterokaryon incompatibility" evidence="1">
    <location>
        <begin position="4"/>
        <end position="79"/>
    </location>
</feature>
<protein>
    <recommendedName>
        <fullName evidence="1">Heterokaryon incompatibility domain-containing protein</fullName>
    </recommendedName>
</protein>
<evidence type="ECO:0000313" key="3">
    <source>
        <dbReference type="Proteomes" id="UP000265631"/>
    </source>
</evidence>
<evidence type="ECO:0000313" key="2">
    <source>
        <dbReference type="EMBL" id="RFN46918.1"/>
    </source>
</evidence>
<dbReference type="Proteomes" id="UP000265631">
    <property type="component" value="Unassembled WGS sequence"/>
</dbReference>
<gene>
    <name evidence="2" type="ORF">FIE12Z_8851</name>
</gene>
<proteinExistence type="predicted"/>
<dbReference type="PANTHER" id="PTHR33112">
    <property type="entry name" value="DOMAIN PROTEIN, PUTATIVE-RELATED"/>
    <property type="match status" value="1"/>
</dbReference>
<organism evidence="2 3">
    <name type="scientific">Fusarium flagelliforme</name>
    <dbReference type="NCBI Taxonomy" id="2675880"/>
    <lineage>
        <taxon>Eukaryota</taxon>
        <taxon>Fungi</taxon>
        <taxon>Dikarya</taxon>
        <taxon>Ascomycota</taxon>
        <taxon>Pezizomycotina</taxon>
        <taxon>Sordariomycetes</taxon>
        <taxon>Hypocreomycetidae</taxon>
        <taxon>Hypocreales</taxon>
        <taxon>Nectriaceae</taxon>
        <taxon>Fusarium</taxon>
        <taxon>Fusarium incarnatum-equiseti species complex</taxon>
    </lineage>
</organism>
<comment type="caution">
    <text evidence="2">The sequence shown here is derived from an EMBL/GenBank/DDBJ whole genome shotgun (WGS) entry which is preliminary data.</text>
</comment>
<reference evidence="2 3" key="1">
    <citation type="journal article" date="2018" name="PLoS Pathog.">
        <title>Evolution of structural diversity of trichothecenes, a family of toxins produced by plant pathogenic and entomopathogenic fungi.</title>
        <authorList>
            <person name="Proctor R.H."/>
            <person name="McCormick S.P."/>
            <person name="Kim H.S."/>
            <person name="Cardoza R.E."/>
            <person name="Stanley A.M."/>
            <person name="Lindo L."/>
            <person name="Kelly A."/>
            <person name="Brown D.W."/>
            <person name="Lee T."/>
            <person name="Vaughan M.M."/>
            <person name="Alexander N.J."/>
            <person name="Busman M."/>
            <person name="Gutierrez S."/>
        </authorList>
    </citation>
    <scope>NUCLEOTIDE SEQUENCE [LARGE SCALE GENOMIC DNA]</scope>
    <source>
        <strain evidence="2 3">NRRL 13405</strain>
    </source>
</reference>
<keyword evidence="3" id="KW-1185">Reference proteome</keyword>
<accession>A0A395MG72</accession>